<evidence type="ECO:0000313" key="2">
    <source>
        <dbReference type="Proteomes" id="UP000604475"/>
    </source>
</evidence>
<name>A0A937RC82_9ACTN</name>
<reference evidence="1" key="1">
    <citation type="submission" date="2020-12" db="EMBL/GenBank/DDBJ databases">
        <title>Genomic characterization of non-nitrogen-fixing Frankia strains.</title>
        <authorList>
            <person name="Carlos-Shanley C."/>
            <person name="Guerra T."/>
            <person name="Hahn D."/>
        </authorList>
    </citation>
    <scope>NUCLEOTIDE SEQUENCE</scope>
    <source>
        <strain evidence="1">CN6</strain>
    </source>
</reference>
<accession>A0A937RC82</accession>
<dbReference type="AlphaFoldDB" id="A0A937RC82"/>
<comment type="caution">
    <text evidence="1">The sequence shown here is derived from an EMBL/GenBank/DDBJ whole genome shotgun (WGS) entry which is preliminary data.</text>
</comment>
<evidence type="ECO:0000313" key="1">
    <source>
        <dbReference type="EMBL" id="MBL7629451.1"/>
    </source>
</evidence>
<gene>
    <name evidence="1" type="ORF">I7412_20225</name>
</gene>
<sequence length="99" mass="11179">MLKQLQRRRLTSLGLSSDVTQPVERESFAEVVEHAIVYHARPVFERMFREGSALFDAGLVDPDALRTAVDRIGPGSYREDEDAKLLQVIHLDLAARAFL</sequence>
<dbReference type="EMBL" id="JAEACQ010000229">
    <property type="protein sequence ID" value="MBL7629451.1"/>
    <property type="molecule type" value="Genomic_DNA"/>
</dbReference>
<dbReference type="RefSeq" id="WP_203000908.1">
    <property type="nucleotide sequence ID" value="NZ_JADWYU010000111.1"/>
</dbReference>
<organism evidence="1 2">
    <name type="scientific">Frankia nepalensis</name>
    <dbReference type="NCBI Taxonomy" id="1836974"/>
    <lineage>
        <taxon>Bacteria</taxon>
        <taxon>Bacillati</taxon>
        <taxon>Actinomycetota</taxon>
        <taxon>Actinomycetes</taxon>
        <taxon>Frankiales</taxon>
        <taxon>Frankiaceae</taxon>
        <taxon>Frankia</taxon>
    </lineage>
</organism>
<proteinExistence type="predicted"/>
<keyword evidence="2" id="KW-1185">Reference proteome</keyword>
<protein>
    <submittedName>
        <fullName evidence="1">Uncharacterized protein</fullName>
    </submittedName>
</protein>
<dbReference type="Proteomes" id="UP000604475">
    <property type="component" value="Unassembled WGS sequence"/>
</dbReference>